<sequence length="121" mass="12939">MRFLATGSAAHRVVKRDVGVGEHVSSTAAPHFSLPNIRHDQAVAGGGRSTTISFVTYILLLDLTGSIDGGIVFMTDIIVGTTTFLSPIVSDERVGIPSLSYVAHIVIDHEQERRGDEQPSP</sequence>
<dbReference type="Proteomes" id="UP000287651">
    <property type="component" value="Unassembled WGS sequence"/>
</dbReference>
<reference evidence="1 2" key="1">
    <citation type="journal article" date="2014" name="Agronomy (Basel)">
        <title>A Draft Genome Sequence for Ensete ventricosum, the Drought-Tolerant Tree Against Hunger.</title>
        <authorList>
            <person name="Harrison J."/>
            <person name="Moore K.A."/>
            <person name="Paszkiewicz K."/>
            <person name="Jones T."/>
            <person name="Grant M."/>
            <person name="Ambacheew D."/>
            <person name="Muzemil S."/>
            <person name="Studholme D.J."/>
        </authorList>
    </citation>
    <scope>NUCLEOTIDE SEQUENCE [LARGE SCALE GENOMIC DNA]</scope>
</reference>
<dbReference type="AlphaFoldDB" id="A0A427A2Q5"/>
<name>A0A427A2Q5_ENSVE</name>
<evidence type="ECO:0000313" key="1">
    <source>
        <dbReference type="EMBL" id="RRT70539.1"/>
    </source>
</evidence>
<accession>A0A427A2Q5</accession>
<proteinExistence type="predicted"/>
<gene>
    <name evidence="1" type="ORF">B296_00013195</name>
</gene>
<dbReference type="EMBL" id="AMZH03003980">
    <property type="protein sequence ID" value="RRT70539.1"/>
    <property type="molecule type" value="Genomic_DNA"/>
</dbReference>
<comment type="caution">
    <text evidence="1">The sequence shown here is derived from an EMBL/GenBank/DDBJ whole genome shotgun (WGS) entry which is preliminary data.</text>
</comment>
<organism evidence="1 2">
    <name type="scientific">Ensete ventricosum</name>
    <name type="common">Abyssinian banana</name>
    <name type="synonym">Musa ensete</name>
    <dbReference type="NCBI Taxonomy" id="4639"/>
    <lineage>
        <taxon>Eukaryota</taxon>
        <taxon>Viridiplantae</taxon>
        <taxon>Streptophyta</taxon>
        <taxon>Embryophyta</taxon>
        <taxon>Tracheophyta</taxon>
        <taxon>Spermatophyta</taxon>
        <taxon>Magnoliopsida</taxon>
        <taxon>Liliopsida</taxon>
        <taxon>Zingiberales</taxon>
        <taxon>Musaceae</taxon>
        <taxon>Ensete</taxon>
    </lineage>
</organism>
<evidence type="ECO:0000313" key="2">
    <source>
        <dbReference type="Proteomes" id="UP000287651"/>
    </source>
</evidence>
<protein>
    <submittedName>
        <fullName evidence="1">Uncharacterized protein</fullName>
    </submittedName>
</protein>